<name>A0A4Z0P5I6_9BACT</name>
<dbReference type="Pfam" id="PF18755">
    <property type="entry name" value="RAMA"/>
    <property type="match status" value="1"/>
</dbReference>
<dbReference type="RefSeq" id="WP_135435323.1">
    <property type="nucleotide sequence ID" value="NZ_SRLA01000003.1"/>
</dbReference>
<evidence type="ECO:0000313" key="2">
    <source>
        <dbReference type="EMBL" id="TGE06551.1"/>
    </source>
</evidence>
<dbReference type="EMBL" id="SRLA01000003">
    <property type="protein sequence ID" value="TGE06551.1"/>
    <property type="molecule type" value="Genomic_DNA"/>
</dbReference>
<evidence type="ECO:0000313" key="3">
    <source>
        <dbReference type="Proteomes" id="UP000298337"/>
    </source>
</evidence>
<dbReference type="InterPro" id="IPR040843">
    <property type="entry name" value="RAMA"/>
</dbReference>
<organism evidence="2 3">
    <name type="scientific">Hymenobacter fodinae</name>
    <dbReference type="NCBI Taxonomy" id="2510796"/>
    <lineage>
        <taxon>Bacteria</taxon>
        <taxon>Pseudomonadati</taxon>
        <taxon>Bacteroidota</taxon>
        <taxon>Cytophagia</taxon>
        <taxon>Cytophagales</taxon>
        <taxon>Hymenobacteraceae</taxon>
        <taxon>Hymenobacter</taxon>
    </lineage>
</organism>
<comment type="caution">
    <text evidence="2">The sequence shown here is derived from an EMBL/GenBank/DDBJ whole genome shotgun (WGS) entry which is preliminary data.</text>
</comment>
<evidence type="ECO:0000259" key="1">
    <source>
        <dbReference type="Pfam" id="PF18755"/>
    </source>
</evidence>
<dbReference type="Proteomes" id="UP000298337">
    <property type="component" value="Unassembled WGS sequence"/>
</dbReference>
<proteinExistence type="predicted"/>
<gene>
    <name evidence="2" type="ORF">EU556_17105</name>
</gene>
<protein>
    <recommendedName>
        <fullName evidence="1">RAMA domain-containing protein</fullName>
    </recommendedName>
</protein>
<accession>A0A4Z0P5I6</accession>
<feature type="domain" description="RAMA" evidence="1">
    <location>
        <begin position="201"/>
        <end position="307"/>
    </location>
</feature>
<reference evidence="2 3" key="1">
    <citation type="submission" date="2019-04" db="EMBL/GenBank/DDBJ databases">
        <authorList>
            <person name="Feng G."/>
            <person name="Zhang J."/>
            <person name="Zhu H."/>
        </authorList>
    </citation>
    <scope>NUCLEOTIDE SEQUENCE [LARGE SCALE GENOMIC DNA]</scope>
    <source>
        <strain evidence="2 3">92R-1</strain>
    </source>
</reference>
<keyword evidence="3" id="KW-1185">Reference proteome</keyword>
<dbReference type="AlphaFoldDB" id="A0A4Z0P5I6"/>
<dbReference type="OrthoDB" id="8479669at2"/>
<sequence length="313" mass="35651">MLIFNDRKFVKSSFSSEAELEKVVIDNYEHLFGPDSFFLPKTKIKTSDGSGTIPDGFAIDIAQKKWYIVEAELEHHGVWEHIAKQVSKQIVASLQTQTRKQLVDISMALYKSDETLKEKFNSLEISPEDTYKTIAEILESDPVIGIPIDGIPNDLNDWARQQKFKVKLWIINKFIEYNNTGNIIYELPEEFKPSLDTEEEDKILVSNASMTKYDIYIIDLINSNIIKPHDKLFMKYKPKNGPPKVYEATVLEDGSISFLNKIFTSPSYAAVAGIQDAGSTRQTANGWNSWKDINGKTLAELREHLQQKGPIQL</sequence>